<proteinExistence type="predicted"/>
<dbReference type="OrthoDB" id="66620at2759"/>
<dbReference type="STRING" id="74557.A0A1V9ZBQ2"/>
<comment type="caution">
    <text evidence="1">The sequence shown here is derived from an EMBL/GenBank/DDBJ whole genome shotgun (WGS) entry which is preliminary data.</text>
</comment>
<evidence type="ECO:0000313" key="2">
    <source>
        <dbReference type="Proteomes" id="UP000243217"/>
    </source>
</evidence>
<dbReference type="InterPro" id="IPR027417">
    <property type="entry name" value="P-loop_NTPase"/>
</dbReference>
<feature type="non-terminal residue" evidence="1">
    <location>
        <position position="69"/>
    </location>
</feature>
<gene>
    <name evidence="1" type="ORF">THRCLA_22144</name>
</gene>
<dbReference type="EMBL" id="JNBS01002109">
    <property type="protein sequence ID" value="OQR95425.1"/>
    <property type="molecule type" value="Genomic_DNA"/>
</dbReference>
<name>A0A1V9ZBQ2_9STRA</name>
<reference evidence="1 2" key="1">
    <citation type="journal article" date="2014" name="Genome Biol. Evol.">
        <title>The secreted proteins of Achlya hypogyna and Thraustotheca clavata identify the ancestral oomycete secretome and reveal gene acquisitions by horizontal gene transfer.</title>
        <authorList>
            <person name="Misner I."/>
            <person name="Blouin N."/>
            <person name="Leonard G."/>
            <person name="Richards T.A."/>
            <person name="Lane C.E."/>
        </authorList>
    </citation>
    <scope>NUCLEOTIDE SEQUENCE [LARGE SCALE GENOMIC DNA]</scope>
    <source>
        <strain evidence="1 2">ATCC 34112</strain>
    </source>
</reference>
<accession>A0A1V9ZBQ2</accession>
<organism evidence="1 2">
    <name type="scientific">Thraustotheca clavata</name>
    <dbReference type="NCBI Taxonomy" id="74557"/>
    <lineage>
        <taxon>Eukaryota</taxon>
        <taxon>Sar</taxon>
        <taxon>Stramenopiles</taxon>
        <taxon>Oomycota</taxon>
        <taxon>Saprolegniomycetes</taxon>
        <taxon>Saprolegniales</taxon>
        <taxon>Achlyaceae</taxon>
        <taxon>Thraustotheca</taxon>
    </lineage>
</organism>
<sequence length="69" mass="7467">MDQYITIQTPKNGAQLLVDVPKSTLEWSNITKIVKVKNPATKTTENKTILNNVSGVAMPGELVVLMGPS</sequence>
<evidence type="ECO:0000313" key="1">
    <source>
        <dbReference type="EMBL" id="OQR95425.1"/>
    </source>
</evidence>
<dbReference type="Gene3D" id="3.40.50.300">
    <property type="entry name" value="P-loop containing nucleotide triphosphate hydrolases"/>
    <property type="match status" value="1"/>
</dbReference>
<dbReference type="Proteomes" id="UP000243217">
    <property type="component" value="Unassembled WGS sequence"/>
</dbReference>
<protein>
    <submittedName>
        <fullName evidence="1">Uncharacterized protein</fullName>
    </submittedName>
</protein>
<dbReference type="AlphaFoldDB" id="A0A1V9ZBQ2"/>
<keyword evidence="2" id="KW-1185">Reference proteome</keyword>